<dbReference type="PROSITE" id="PS51206">
    <property type="entry name" value="SF3_HELICASE_1"/>
    <property type="match status" value="1"/>
</dbReference>
<dbReference type="Pfam" id="PF19263">
    <property type="entry name" value="DUF5906"/>
    <property type="match status" value="1"/>
</dbReference>
<proteinExistence type="predicted"/>
<dbReference type="InterPro" id="IPR045455">
    <property type="entry name" value="NrS-1_pol-like_helicase"/>
</dbReference>
<keyword evidence="2" id="KW-0067">ATP-binding</keyword>
<dbReference type="EMBL" id="MRCC01000016">
    <property type="protein sequence ID" value="OKH23349.1"/>
    <property type="molecule type" value="Genomic_DNA"/>
</dbReference>
<evidence type="ECO:0000259" key="3">
    <source>
        <dbReference type="PROSITE" id="PS51206"/>
    </source>
</evidence>
<reference evidence="4 5" key="1">
    <citation type="submission" date="2016-11" db="EMBL/GenBank/DDBJ databases">
        <title>Draft Genome Sequences of Nine Cyanobacterial Strains from Diverse Habitats.</title>
        <authorList>
            <person name="Zhu T."/>
            <person name="Hou S."/>
            <person name="Lu X."/>
            <person name="Hess W.R."/>
        </authorList>
    </citation>
    <scope>NUCLEOTIDE SEQUENCE [LARGE SCALE GENOMIC DNA]</scope>
    <source>
        <strain evidence="4 5">5.2 s.c.1</strain>
    </source>
</reference>
<dbReference type="InterPro" id="IPR034154">
    <property type="entry name" value="TOPRIM_DnaG/twinkle"/>
</dbReference>
<dbReference type="Proteomes" id="UP000185984">
    <property type="component" value="Unassembled WGS sequence"/>
</dbReference>
<evidence type="ECO:0000313" key="5">
    <source>
        <dbReference type="Proteomes" id="UP000185984"/>
    </source>
</evidence>
<dbReference type="RefSeq" id="WP_073550880.1">
    <property type="nucleotide sequence ID" value="NZ_CAWMVK010000008.1"/>
</dbReference>
<evidence type="ECO:0000313" key="4">
    <source>
        <dbReference type="EMBL" id="OKH23349.1"/>
    </source>
</evidence>
<sequence>MQEYNRTTQAQLTEVSKSEPCIHCGKPDWCYRLGDLTVCKRGAEPANGWHQTEKTDKDGSYFYAPDAPLKPIRPASKQEFFYCDREGNPLIKVLRIDDGNGKKSFAQYHWNGKRWLEGCPEEIRPRIPIYRYQQIRKAIAAGRPIFIVEGEGVADALHRIGLAATTTLGGSGKYRAYGGYLDDLKGADIVLCPDRDQPGLKHMEMVAEDFPDARWLYAPPGDFYWQNLPASGGLDVSDWIADGATKDQILNAINTNKNYDLSRAGARIKKGIICQDNTSNDHQLTVPAANEVFTQKAIDALYSDTNWIALDGQLYRWVGTHYSLVSTAAEKARIARWCNSTPVQGNSNNWSYAYAKSSYVDAIWNWSLVSFAVDPALVNPPGINCLNGRITISWEDKRPSWQLAPHNHEVIYTYVSEFEFNPNADPTDCDRLLSCLEPAQRDIFIKTLAASLDLDKIRLFKSRVRALLCKGDGNNGKDSLREAVQALYGGMGVVSATFNDFHQYDTSSHKFTLAKLEHARISWSSENSNLSRIDSLQSLKAAITGDTLSLELKNVNERPMNPRCIFLFNINDMPRLQASLEANESRWAVLTFDKTFKLNADPNKGEIEADPRFKYDPTFLQTQVVPALLNKMLAALPDVAANGIDYSCTEEALQEIRRENNHLLEFCQEVGLDYQVGGQVFIGELYDLLFQWYLDNGYVEITTDAKGKQKNIWNEPIHRDDKLVKASHQVFQRFSELFPKIKREEDKSNRGKKGSWYLSGINIGGATGGAIGGATGGALAPSQSQGGASGAILSTLRLLIEQLKYLDEQQVTDLVKQLESKYGLIAPLAPLVELARVEAPPMAPPEAPLSSTDDLNAKFTVNTSSAYNEGSTAVVANAIGEIGSISQDNHNNFFGNTHPFKIGSKVAHVDPKRESYNWHGTITEINADKAKVHWEERKGLRGGQVLTHRLSDLRLI</sequence>
<dbReference type="AlphaFoldDB" id="A0A1U7HIG2"/>
<dbReference type="InterPro" id="IPR027417">
    <property type="entry name" value="P-loop_NTPase"/>
</dbReference>
<name>A0A1U7HIG2_9CHRO</name>
<gene>
    <name evidence="4" type="ORF">NIES1031_18010</name>
</gene>
<organism evidence="4 5">
    <name type="scientific">Chroogloeocystis siderophila 5.2 s.c.1</name>
    <dbReference type="NCBI Taxonomy" id="247279"/>
    <lineage>
        <taxon>Bacteria</taxon>
        <taxon>Bacillati</taxon>
        <taxon>Cyanobacteriota</taxon>
        <taxon>Cyanophyceae</taxon>
        <taxon>Oscillatoriophycideae</taxon>
        <taxon>Chroococcales</taxon>
        <taxon>Chroococcaceae</taxon>
        <taxon>Chroogloeocystis</taxon>
    </lineage>
</organism>
<dbReference type="STRING" id="247279.NIES1031_18010"/>
<dbReference type="OrthoDB" id="472901at2"/>
<dbReference type="InterPro" id="IPR014015">
    <property type="entry name" value="Helicase_SF3_DNA-vir"/>
</dbReference>
<dbReference type="CDD" id="cd01029">
    <property type="entry name" value="TOPRIM_primases"/>
    <property type="match status" value="1"/>
</dbReference>
<evidence type="ECO:0000256" key="2">
    <source>
        <dbReference type="ARBA" id="ARBA00022840"/>
    </source>
</evidence>
<protein>
    <recommendedName>
        <fullName evidence="3">SF3 helicase domain-containing protein</fullName>
    </recommendedName>
</protein>
<evidence type="ECO:0000256" key="1">
    <source>
        <dbReference type="ARBA" id="ARBA00022741"/>
    </source>
</evidence>
<dbReference type="Gene3D" id="3.40.1360.10">
    <property type="match status" value="1"/>
</dbReference>
<dbReference type="Gene3D" id="3.40.50.300">
    <property type="entry name" value="P-loop containing nucleotide triphosphate hydrolases"/>
    <property type="match status" value="1"/>
</dbReference>
<accession>A0A1U7HIG2</accession>
<dbReference type="GO" id="GO:0005524">
    <property type="term" value="F:ATP binding"/>
    <property type="evidence" value="ECO:0007669"/>
    <property type="project" value="UniProtKB-KW"/>
</dbReference>
<keyword evidence="1" id="KW-0547">Nucleotide-binding</keyword>
<feature type="domain" description="SF3 helicase" evidence="3">
    <location>
        <begin position="440"/>
        <end position="605"/>
    </location>
</feature>
<comment type="caution">
    <text evidence="4">The sequence shown here is derived from an EMBL/GenBank/DDBJ whole genome shotgun (WGS) entry which is preliminary data.</text>
</comment>
<dbReference type="SUPFAM" id="SSF52540">
    <property type="entry name" value="P-loop containing nucleoside triphosphate hydrolases"/>
    <property type="match status" value="1"/>
</dbReference>
<keyword evidence="5" id="KW-1185">Reference proteome</keyword>